<dbReference type="Gene3D" id="3.40.109.10">
    <property type="entry name" value="NADH Oxidase"/>
    <property type="match status" value="1"/>
</dbReference>
<dbReference type="InterPro" id="IPR000415">
    <property type="entry name" value="Nitroreductase-like"/>
</dbReference>
<dbReference type="CDD" id="cd02136">
    <property type="entry name" value="PnbA_NfnB-like"/>
    <property type="match status" value="1"/>
</dbReference>
<dbReference type="SUPFAM" id="SSF55469">
    <property type="entry name" value="FMN-dependent nitroreductase-like"/>
    <property type="match status" value="1"/>
</dbReference>
<evidence type="ECO:0000313" key="5">
    <source>
        <dbReference type="Proteomes" id="UP000433104"/>
    </source>
</evidence>
<sequence>MSGNPEQTYDEIVTGRRSIRGFLDRPVPRDLIEEVIALALRAPSSFNNQCWNFTVVTGDALDNIRKGNTEGILAGKPDSREFRKHDGQHLDHRTRQVDVAKQLFGAMGIERDDKEGRQDWVLRGFRQFDAPVSIIVTYDRELLGSDIAPFDCGAVTNALINAAWSRGLGCVINSQGIMQSPVVREHAGIADNQVIMICVAMGFPDDDFAANAVYTNRKSVEEAVRFVGFED</sequence>
<evidence type="ECO:0000256" key="1">
    <source>
        <dbReference type="ARBA" id="ARBA00007118"/>
    </source>
</evidence>
<proteinExistence type="inferred from homology"/>
<reference evidence="4 5" key="1">
    <citation type="submission" date="2019-12" db="EMBL/GenBank/DDBJ databases">
        <title>Genomic-based taxomic classification of the family Erythrobacteraceae.</title>
        <authorList>
            <person name="Xu L."/>
        </authorList>
    </citation>
    <scope>NUCLEOTIDE SEQUENCE [LARGE SCALE GENOMIC DNA]</scope>
    <source>
        <strain evidence="4 5">MCCC 1A09962</strain>
    </source>
</reference>
<keyword evidence="5" id="KW-1185">Reference proteome</keyword>
<evidence type="ECO:0000256" key="2">
    <source>
        <dbReference type="ARBA" id="ARBA00023002"/>
    </source>
</evidence>
<dbReference type="AlphaFoldDB" id="A0A844ZEI2"/>
<dbReference type="GO" id="GO:0016491">
    <property type="term" value="F:oxidoreductase activity"/>
    <property type="evidence" value="ECO:0007669"/>
    <property type="project" value="UniProtKB-KW"/>
</dbReference>
<dbReference type="Proteomes" id="UP000433104">
    <property type="component" value="Unassembled WGS sequence"/>
</dbReference>
<dbReference type="Pfam" id="PF00881">
    <property type="entry name" value="Nitroreductase"/>
    <property type="match status" value="1"/>
</dbReference>
<comment type="caution">
    <text evidence="4">The sequence shown here is derived from an EMBL/GenBank/DDBJ whole genome shotgun (WGS) entry which is preliminary data.</text>
</comment>
<dbReference type="InterPro" id="IPR029479">
    <property type="entry name" value="Nitroreductase"/>
</dbReference>
<gene>
    <name evidence="4" type="ORF">GRI38_06365</name>
</gene>
<dbReference type="PANTHER" id="PTHR43673:SF10">
    <property type="entry name" value="NADH DEHYDROGENASE_NAD(P)H NITROREDUCTASE XCC3605-RELATED"/>
    <property type="match status" value="1"/>
</dbReference>
<accession>A0A844ZEI2</accession>
<comment type="similarity">
    <text evidence="1">Belongs to the nitroreductase family.</text>
</comment>
<keyword evidence="2" id="KW-0560">Oxidoreductase</keyword>
<dbReference type="OrthoDB" id="9802510at2"/>
<dbReference type="PANTHER" id="PTHR43673">
    <property type="entry name" value="NAD(P)H NITROREDUCTASE YDGI-RELATED"/>
    <property type="match status" value="1"/>
</dbReference>
<evidence type="ECO:0000259" key="3">
    <source>
        <dbReference type="Pfam" id="PF00881"/>
    </source>
</evidence>
<name>A0A844ZEI2_9SPHN</name>
<dbReference type="EMBL" id="WTYW01000001">
    <property type="protein sequence ID" value="MXO85652.1"/>
    <property type="molecule type" value="Genomic_DNA"/>
</dbReference>
<dbReference type="RefSeq" id="WP_160682032.1">
    <property type="nucleotide sequence ID" value="NZ_WTYW01000001.1"/>
</dbReference>
<evidence type="ECO:0000313" key="4">
    <source>
        <dbReference type="EMBL" id="MXO85652.1"/>
    </source>
</evidence>
<protein>
    <submittedName>
        <fullName evidence="4">Nitroreductase</fullName>
    </submittedName>
</protein>
<organism evidence="4 5">
    <name type="scientific">Parapontixanthobacter aurantiacus</name>
    <dbReference type="NCBI Taxonomy" id="1463599"/>
    <lineage>
        <taxon>Bacteria</taxon>
        <taxon>Pseudomonadati</taxon>
        <taxon>Pseudomonadota</taxon>
        <taxon>Alphaproteobacteria</taxon>
        <taxon>Sphingomonadales</taxon>
        <taxon>Erythrobacteraceae</taxon>
        <taxon>Parapontixanthobacter</taxon>
    </lineage>
</organism>
<feature type="domain" description="Nitroreductase" evidence="3">
    <location>
        <begin position="14"/>
        <end position="202"/>
    </location>
</feature>